<dbReference type="Proteomes" id="UP001632038">
    <property type="component" value="Unassembled WGS sequence"/>
</dbReference>
<dbReference type="PANTHER" id="PTHR34835:SF90">
    <property type="entry name" value="AMINOTRANSFERASE-LIKE PLANT MOBILE DOMAIN-CONTAINING PROTEIN"/>
    <property type="match status" value="1"/>
</dbReference>
<dbReference type="EMBL" id="JAVIJP010000001">
    <property type="protein sequence ID" value="KAL3656134.1"/>
    <property type="molecule type" value="Genomic_DNA"/>
</dbReference>
<feature type="region of interest" description="Disordered" evidence="1">
    <location>
        <begin position="15"/>
        <end position="34"/>
    </location>
</feature>
<name>A0ABD3ESY7_9LAMI</name>
<proteinExistence type="predicted"/>
<dbReference type="AlphaFoldDB" id="A0ABD3ESY7"/>
<dbReference type="PANTHER" id="PTHR34835">
    <property type="entry name" value="OS07G0283600 PROTEIN-RELATED"/>
    <property type="match status" value="1"/>
</dbReference>
<reference evidence="3" key="1">
    <citation type="journal article" date="2024" name="IScience">
        <title>Strigolactones Initiate the Formation of Haustorium-like Structures in Castilleja.</title>
        <authorList>
            <person name="Buerger M."/>
            <person name="Peterson D."/>
            <person name="Chory J."/>
        </authorList>
    </citation>
    <scope>NUCLEOTIDE SEQUENCE [LARGE SCALE GENOMIC DNA]</scope>
</reference>
<keyword evidence="3" id="KW-1185">Reference proteome</keyword>
<feature type="compositionally biased region" description="Basic residues" evidence="1">
    <location>
        <begin position="131"/>
        <end position="143"/>
    </location>
</feature>
<feature type="compositionally biased region" description="Basic and acidic residues" evidence="1">
    <location>
        <begin position="73"/>
        <end position="87"/>
    </location>
</feature>
<gene>
    <name evidence="2" type="ORF">CASFOL_000530</name>
</gene>
<organism evidence="2 3">
    <name type="scientific">Castilleja foliolosa</name>
    <dbReference type="NCBI Taxonomy" id="1961234"/>
    <lineage>
        <taxon>Eukaryota</taxon>
        <taxon>Viridiplantae</taxon>
        <taxon>Streptophyta</taxon>
        <taxon>Embryophyta</taxon>
        <taxon>Tracheophyta</taxon>
        <taxon>Spermatophyta</taxon>
        <taxon>Magnoliopsida</taxon>
        <taxon>eudicotyledons</taxon>
        <taxon>Gunneridae</taxon>
        <taxon>Pentapetalae</taxon>
        <taxon>asterids</taxon>
        <taxon>lamiids</taxon>
        <taxon>Lamiales</taxon>
        <taxon>Orobanchaceae</taxon>
        <taxon>Pedicularideae</taxon>
        <taxon>Castillejinae</taxon>
        <taxon>Castilleja</taxon>
    </lineage>
</organism>
<evidence type="ECO:0000313" key="3">
    <source>
        <dbReference type="Proteomes" id="UP001632038"/>
    </source>
</evidence>
<protein>
    <submittedName>
        <fullName evidence="2">Uncharacterized protein</fullName>
    </submittedName>
</protein>
<accession>A0ABD3ESY7</accession>
<evidence type="ECO:0000313" key="2">
    <source>
        <dbReference type="EMBL" id="KAL3656134.1"/>
    </source>
</evidence>
<feature type="region of interest" description="Disordered" evidence="1">
    <location>
        <begin position="66"/>
        <end position="95"/>
    </location>
</feature>
<comment type="caution">
    <text evidence="2">The sequence shown here is derived from an EMBL/GenBank/DDBJ whole genome shotgun (WGS) entry which is preliminary data.</text>
</comment>
<evidence type="ECO:0000256" key="1">
    <source>
        <dbReference type="SAM" id="MobiDB-lite"/>
    </source>
</evidence>
<feature type="region of interest" description="Disordered" evidence="1">
    <location>
        <begin position="110"/>
        <end position="143"/>
    </location>
</feature>
<feature type="compositionally biased region" description="Basic and acidic residues" evidence="1">
    <location>
        <begin position="117"/>
        <end position="129"/>
    </location>
</feature>
<sequence length="388" mass="43238">MNTRLAKVKREIGEDMARKAAKNKQPRKTNLPSEGVITEEMMTNEETTELVNQEARPDNEVIDNLEAENAAENVREPTDVVIEDSRPSNEGIENMEAENDAETVKGHMDFLGPKQVDQPRDTLEKDTRTIKPSRKKTNVGKKAARGIIIREPVVGNDKGATGTSTKDISNDAVEQGAKTKADVPDKGKKVADVAEIGRVGKRRKCEVGITKEKKPKRTKNVRGESFTMEQNTDDAEPHAYPTMKTRKAGYALIRVFKRLSTEQRKTVESMGFGGLLDFNVAETPSTLGYWLLENFDPMACVIKLHDGRDLRVEVDDVTHVLGLPNGRTIIKRKAKNLPHPVVTEFKSLFTNHSPNITAYLAGDELLTRDADSIWFKQRVWSSSAVMGT</sequence>